<dbReference type="Gene3D" id="3.40.50.300">
    <property type="entry name" value="P-loop containing nucleotide triphosphate hydrolases"/>
    <property type="match status" value="1"/>
</dbReference>
<proteinExistence type="predicted"/>
<dbReference type="InterPro" id="IPR034139">
    <property type="entry name" value="TOPRIM_OLD"/>
</dbReference>
<dbReference type="AlphaFoldDB" id="A0A3B0X6B5"/>
<evidence type="ECO:0000259" key="1">
    <source>
        <dbReference type="Pfam" id="PF13175"/>
    </source>
</evidence>
<accession>A0A3B0X6B5</accession>
<feature type="domain" description="OLD protein-like TOPRIM" evidence="2">
    <location>
        <begin position="529"/>
        <end position="593"/>
    </location>
</feature>
<reference evidence="3" key="1">
    <citation type="submission" date="2018-06" db="EMBL/GenBank/DDBJ databases">
        <authorList>
            <person name="Zhirakovskaya E."/>
        </authorList>
    </citation>
    <scope>NUCLEOTIDE SEQUENCE</scope>
</reference>
<gene>
    <name evidence="3" type="ORF">MNBD_GAMMA11-2926</name>
</gene>
<dbReference type="PANTHER" id="PTHR43581">
    <property type="entry name" value="ATP/GTP PHOSPHATASE"/>
    <property type="match status" value="1"/>
</dbReference>
<protein>
    <submittedName>
        <fullName evidence="3">Uncharacterized protein</fullName>
    </submittedName>
</protein>
<sequence>MKIAYFEIQNFRKLKSCRIEIGERDTLLVGANNSGKTSAMEAFILFLKKERNKEIITTDFTLSNWNDLNTIGDSWVKSGDVDFGQIRQLEEIGANNDSEGLYLKSWREHLPALDLWLDVDGAETHYISHLIPSLSWEGGSIGVRLILEPKINGQQQVEALYKDFCKAFNAAKSAVADFKSGGNSSNQPPKLWPQTLREFLDKKLHSYFTINAYLLNPAKLKVPDNGVAKPQKISDSAFPVDSNPVNGLLKVDVINAQRGFSDPHSSDSTGSSATSLSLQFRNYYDKHLNPSELPDKEDIDALSAVEDAKSKFNDKLKSSFQSAITELETMGYPGFADPKIFVTTDIKPIDGLAHDSAVQFRVDGSDDDKPLALPEKYNGLGYQNLVSMVFRLIRYRDEWMRVGKVGKQLENEDSAIEPLHLILIEEPEAHLHAQVQQVFIKNAYKVLRKHKNLENNGKFTTQLVLSTHSSHIAHEVEFTGLRYFRRLPARSKKDVPCASLVNLSEIFGGKTKTSKFAARYLKTTHCDLFFADAVILVEGPAERMLVPHFIKSHYPELDSRYITVLEIGGSHAHRLQPLIENLGIYCLIITDLDSVEKTETGRAVKVQPGRGKNYWTGNYTLKTWLPKEDKLDDLFECTKKTSKNGLVYVAYPAPILVASLPGSNEEEAIPYTFEDALVLANIDLFRDASDSKGLIKKMHLAILKEEIDEACKDMFKALDGAAKKAEMALELLFLHEPSELKSPQYIAEGLGWLQNKLKIKNQDFITTGGDE</sequence>
<dbReference type="InterPro" id="IPR027417">
    <property type="entry name" value="P-loop_NTPase"/>
</dbReference>
<dbReference type="InterPro" id="IPR041685">
    <property type="entry name" value="AAA_GajA/Old/RecF-like"/>
</dbReference>
<dbReference type="SUPFAM" id="SSF52540">
    <property type="entry name" value="P-loop containing nucleoside triphosphate hydrolases"/>
    <property type="match status" value="1"/>
</dbReference>
<dbReference type="Pfam" id="PF20469">
    <property type="entry name" value="OLD-like_TOPRIM"/>
    <property type="match status" value="1"/>
</dbReference>
<dbReference type="CDD" id="cd01026">
    <property type="entry name" value="TOPRIM_OLD"/>
    <property type="match status" value="1"/>
</dbReference>
<evidence type="ECO:0000313" key="3">
    <source>
        <dbReference type="EMBL" id="VAW60140.1"/>
    </source>
</evidence>
<feature type="domain" description="Endonuclease GajA/Old nuclease/RecF-like AAA" evidence="1">
    <location>
        <begin position="1"/>
        <end position="58"/>
    </location>
</feature>
<dbReference type="InterPro" id="IPR051396">
    <property type="entry name" value="Bact_Antivir_Def_Nuclease"/>
</dbReference>
<evidence type="ECO:0000259" key="2">
    <source>
        <dbReference type="Pfam" id="PF20469"/>
    </source>
</evidence>
<dbReference type="PANTHER" id="PTHR43581:SF2">
    <property type="entry name" value="EXCINUCLEASE ATPASE SUBUNIT"/>
    <property type="match status" value="1"/>
</dbReference>
<dbReference type="Pfam" id="PF13175">
    <property type="entry name" value="AAA_15"/>
    <property type="match status" value="2"/>
</dbReference>
<name>A0A3B0X6B5_9ZZZZ</name>
<feature type="domain" description="Endonuclease GajA/Old nuclease/RecF-like AAA" evidence="1">
    <location>
        <begin position="231"/>
        <end position="473"/>
    </location>
</feature>
<dbReference type="EMBL" id="UOFG01000110">
    <property type="protein sequence ID" value="VAW60140.1"/>
    <property type="molecule type" value="Genomic_DNA"/>
</dbReference>
<organism evidence="3">
    <name type="scientific">hydrothermal vent metagenome</name>
    <dbReference type="NCBI Taxonomy" id="652676"/>
    <lineage>
        <taxon>unclassified sequences</taxon>
        <taxon>metagenomes</taxon>
        <taxon>ecological metagenomes</taxon>
    </lineage>
</organism>